<organism evidence="3">
    <name type="scientific">Chaetoceros debilis</name>
    <dbReference type="NCBI Taxonomy" id="122233"/>
    <lineage>
        <taxon>Eukaryota</taxon>
        <taxon>Sar</taxon>
        <taxon>Stramenopiles</taxon>
        <taxon>Ochrophyta</taxon>
        <taxon>Bacillariophyta</taxon>
        <taxon>Coscinodiscophyceae</taxon>
        <taxon>Chaetocerotophycidae</taxon>
        <taxon>Chaetocerotales</taxon>
        <taxon>Chaetocerotaceae</taxon>
        <taxon>Chaetoceros</taxon>
    </lineage>
</organism>
<proteinExistence type="predicted"/>
<gene>
    <name evidence="2" type="ORF">CDEB00056_LOCUS13995</name>
    <name evidence="3" type="ORF">CDEB00056_LOCUS13996</name>
</gene>
<evidence type="ECO:0000313" key="3">
    <source>
        <dbReference type="EMBL" id="CAE0469143.1"/>
    </source>
</evidence>
<dbReference type="SUPFAM" id="SSF53474">
    <property type="entry name" value="alpha/beta-Hydrolases"/>
    <property type="match status" value="1"/>
</dbReference>
<dbReference type="InterPro" id="IPR029058">
    <property type="entry name" value="AB_hydrolase_fold"/>
</dbReference>
<evidence type="ECO:0000259" key="1">
    <source>
        <dbReference type="Pfam" id="PF12146"/>
    </source>
</evidence>
<sequence length="369" mass="40958">MGTGSSSESALRVVPSSDVFSNKEMVALKSAWDDNGPEGSLLKDRHGFTHYIIDRPAPTSKKGMQPSTKGIIVLSHGLGTSVRVYHQLAAILVDDGYTVLRYDFYNHGYSKYAGGLFGKDVWIKYTVDLFVDQLEDLLLHVCAETKETVVGIVGHSTGGVVAVASNARWRTKEAKRDVIPSVVLANPALFLFKKPFAQASADMFPKLLLFLFKFIPFLRSLVKINYEEAGEKGFAIDPRTNQAVYPDAKDKQSMVTRRCFGRVKGEREHPFIVPGIYGAGAFTLGAKLLAGHRELLLGNLTSSPDSKVHWIWGNLDLTVPYTENIGEAEGWAKNYDNFSLSTIDRLGHEFFFEDTERVSKDILPFLNKS</sequence>
<dbReference type="EMBL" id="HBIO01018235">
    <property type="protein sequence ID" value="CAE0469142.1"/>
    <property type="molecule type" value="Transcribed_RNA"/>
</dbReference>
<dbReference type="Pfam" id="PF12146">
    <property type="entry name" value="Hydrolase_4"/>
    <property type="match status" value="1"/>
</dbReference>
<protein>
    <recommendedName>
        <fullName evidence="1">Serine aminopeptidase S33 domain-containing protein</fullName>
    </recommendedName>
</protein>
<accession>A0A6S8W4Z9</accession>
<dbReference type="EMBL" id="HBIO01018236">
    <property type="protein sequence ID" value="CAE0469143.1"/>
    <property type="molecule type" value="Transcribed_RNA"/>
</dbReference>
<dbReference type="InterPro" id="IPR022742">
    <property type="entry name" value="Hydrolase_4"/>
</dbReference>
<evidence type="ECO:0000313" key="2">
    <source>
        <dbReference type="EMBL" id="CAE0469142.1"/>
    </source>
</evidence>
<name>A0A6S8W4Z9_9STRA</name>
<feature type="domain" description="Serine aminopeptidase S33" evidence="1">
    <location>
        <begin position="67"/>
        <end position="203"/>
    </location>
</feature>
<dbReference type="PANTHER" id="PTHR46438">
    <property type="entry name" value="ALPHA/BETA-HYDROLASES SUPERFAMILY PROTEIN"/>
    <property type="match status" value="1"/>
</dbReference>
<reference evidence="3" key="1">
    <citation type="submission" date="2021-01" db="EMBL/GenBank/DDBJ databases">
        <authorList>
            <person name="Corre E."/>
            <person name="Pelletier E."/>
            <person name="Niang G."/>
            <person name="Scheremetjew M."/>
            <person name="Finn R."/>
            <person name="Kale V."/>
            <person name="Holt S."/>
            <person name="Cochrane G."/>
            <person name="Meng A."/>
            <person name="Brown T."/>
            <person name="Cohen L."/>
        </authorList>
    </citation>
    <scope>NUCLEOTIDE SEQUENCE</scope>
    <source>
        <strain evidence="3">MM31A-1</strain>
    </source>
</reference>
<dbReference type="Gene3D" id="3.40.50.1820">
    <property type="entry name" value="alpha/beta hydrolase"/>
    <property type="match status" value="1"/>
</dbReference>
<dbReference type="AlphaFoldDB" id="A0A6S8W4Z9"/>